<dbReference type="EMBL" id="GDID01007929">
    <property type="protein sequence ID" value="JAP88677.1"/>
    <property type="molecule type" value="Transcribed_RNA"/>
</dbReference>
<feature type="non-terminal residue" evidence="1">
    <location>
        <position position="307"/>
    </location>
</feature>
<accession>A0A146JW97</accession>
<dbReference type="AlphaFoldDB" id="A0A146JW97"/>
<gene>
    <name evidence="1" type="ORF">TPC1_31828</name>
</gene>
<name>A0A146JW97_9EUKA</name>
<reference evidence="1" key="1">
    <citation type="submission" date="2015-07" db="EMBL/GenBank/DDBJ databases">
        <title>Adaptation to a free-living lifestyle via gene acquisitions in the diplomonad Trepomonas sp. PC1.</title>
        <authorList>
            <person name="Xu F."/>
            <person name="Jerlstrom-Hultqvist J."/>
            <person name="Kolisko M."/>
            <person name="Simpson A.G.B."/>
            <person name="Roger A.J."/>
            <person name="Svard S.G."/>
            <person name="Andersson J.O."/>
        </authorList>
    </citation>
    <scope>NUCLEOTIDE SEQUENCE</scope>
    <source>
        <strain evidence="1">PC1</strain>
    </source>
</reference>
<organism evidence="1">
    <name type="scientific">Trepomonas sp. PC1</name>
    <dbReference type="NCBI Taxonomy" id="1076344"/>
    <lineage>
        <taxon>Eukaryota</taxon>
        <taxon>Metamonada</taxon>
        <taxon>Diplomonadida</taxon>
        <taxon>Hexamitidae</taxon>
        <taxon>Hexamitinae</taxon>
        <taxon>Trepomonas</taxon>
    </lineage>
</organism>
<protein>
    <submittedName>
        <fullName evidence="1">Uncharacterized protein</fullName>
    </submittedName>
</protein>
<feature type="non-terminal residue" evidence="1">
    <location>
        <position position="1"/>
    </location>
</feature>
<sequence length="307" mass="36237">KKVAFLPKTAKQIFIRLKNLRFYANLIDQNPEIEVYTQNSVLIYQKGRFRISTNNFDFLVLENLKNIRIQVTASQQFKSFFQLVSATKQEVSLNSTFYKDGHLELHVRCFTQAKYDSMLNDLIHIKELDSLEIKFVGQRFVFDFQFIKHLSLKKFNSGYNVKNASAIDFSRMQSMQFQAYMQGHTWKTEADTLSQIVSQNINVDFCVQHKLQQRILMKLNPYCNRIIKITNQPLNRQNKFVTVNLMTIQKTREAGLQSYLEKYPIINSKNQILSQYLLQMKQTNGHMLEKMDQMIEINQLFILNVDQ</sequence>
<evidence type="ECO:0000313" key="1">
    <source>
        <dbReference type="EMBL" id="JAP88677.1"/>
    </source>
</evidence>
<proteinExistence type="predicted"/>